<keyword evidence="2" id="KW-1185">Reference proteome</keyword>
<organism evidence="1 2">
    <name type="scientific">Coemansia brasiliensis</name>
    <dbReference type="NCBI Taxonomy" id="2650707"/>
    <lineage>
        <taxon>Eukaryota</taxon>
        <taxon>Fungi</taxon>
        <taxon>Fungi incertae sedis</taxon>
        <taxon>Zoopagomycota</taxon>
        <taxon>Kickxellomycotina</taxon>
        <taxon>Kickxellomycetes</taxon>
        <taxon>Kickxellales</taxon>
        <taxon>Kickxellaceae</taxon>
        <taxon>Coemansia</taxon>
    </lineage>
</organism>
<dbReference type="Proteomes" id="UP001139887">
    <property type="component" value="Unassembled WGS sequence"/>
</dbReference>
<dbReference type="AlphaFoldDB" id="A0A9W8IE69"/>
<dbReference type="Pfam" id="PF12855">
    <property type="entry name" value="Ecl1"/>
    <property type="match status" value="1"/>
</dbReference>
<dbReference type="OrthoDB" id="5599072at2759"/>
<sequence>MDSNWCMVCGRHIDCQELATYCSDACSHLDSNRSVMSPSSEYFSFWSPTASPASSPMYTSQGIYRERSLSLTPMSTQDLAARHPCHTPAYSSSRSSLTLMNLQASPSLGPSALDIRGRATSLPTAHQLSTM</sequence>
<dbReference type="EMBL" id="JANBUW010000001">
    <property type="protein sequence ID" value="KAJ2852667.1"/>
    <property type="molecule type" value="Genomic_DNA"/>
</dbReference>
<proteinExistence type="predicted"/>
<protein>
    <submittedName>
        <fullName evidence="1">Uncharacterized protein</fullName>
    </submittedName>
</protein>
<dbReference type="InterPro" id="IPR024368">
    <property type="entry name" value="Ecl1/2/3"/>
</dbReference>
<evidence type="ECO:0000313" key="2">
    <source>
        <dbReference type="Proteomes" id="UP001139887"/>
    </source>
</evidence>
<gene>
    <name evidence="1" type="ORF">IWW36_000024</name>
</gene>
<name>A0A9W8IE69_9FUNG</name>
<comment type="caution">
    <text evidence="1">The sequence shown here is derived from an EMBL/GenBank/DDBJ whole genome shotgun (WGS) entry which is preliminary data.</text>
</comment>
<reference evidence="1" key="1">
    <citation type="submission" date="2022-07" db="EMBL/GenBank/DDBJ databases">
        <title>Phylogenomic reconstructions and comparative analyses of Kickxellomycotina fungi.</title>
        <authorList>
            <person name="Reynolds N.K."/>
            <person name="Stajich J.E."/>
            <person name="Barry K."/>
            <person name="Grigoriev I.V."/>
            <person name="Crous P."/>
            <person name="Smith M.E."/>
        </authorList>
    </citation>
    <scope>NUCLEOTIDE SEQUENCE</scope>
    <source>
        <strain evidence="1">NRRL 1566</strain>
    </source>
</reference>
<evidence type="ECO:0000313" key="1">
    <source>
        <dbReference type="EMBL" id="KAJ2852667.1"/>
    </source>
</evidence>
<accession>A0A9W8IE69</accession>